<evidence type="ECO:0000256" key="1">
    <source>
        <dbReference type="SAM" id="Phobius"/>
    </source>
</evidence>
<gene>
    <name evidence="2" type="ORF">G4Z16_31115</name>
</gene>
<dbReference type="AlphaFoldDB" id="A0A7T1WUY0"/>
<feature type="transmembrane region" description="Helical" evidence="1">
    <location>
        <begin position="214"/>
        <end position="234"/>
    </location>
</feature>
<feature type="transmembrane region" description="Helical" evidence="1">
    <location>
        <begin position="181"/>
        <end position="202"/>
    </location>
</feature>
<organism evidence="2 3">
    <name type="scientific">Streptomyces bathyalis</name>
    <dbReference type="NCBI Taxonomy" id="2710756"/>
    <lineage>
        <taxon>Bacteria</taxon>
        <taxon>Bacillati</taxon>
        <taxon>Actinomycetota</taxon>
        <taxon>Actinomycetes</taxon>
        <taxon>Kitasatosporales</taxon>
        <taxon>Streptomycetaceae</taxon>
        <taxon>Streptomyces</taxon>
    </lineage>
</organism>
<keyword evidence="3" id="KW-1185">Reference proteome</keyword>
<sequence>MPGSSLRRPPAPHPRALLAVLLLVPAIVALALWAFAWPAARTAPRDLPVGVAGPPAAAASVEQKLSRDGEAFEIHRYDDEAAARDAIERREVYGAVVATPKGPHALTASAASPVVAQALQQVAGGPSGAGTASRSTDVVAAPEVDPRGAALSSSVLPLAIGGVAAGAMVAVLGLRGTRAVVALLGSAALSGAVAAALTHSWLGVLTGNWWAESASFGLFSLAVSASVAGLGALLGRAGIGSGAMAMVLFGNPFSGVTSAPEMLPEPLGTIGQWLPPGAGATLLRSVGFFDGSASDSPVLVLTVWAVAGLTFVTVGGLRKQTTEVPEDSSRTGRRIPTA</sequence>
<dbReference type="Proteomes" id="UP000595046">
    <property type="component" value="Chromosome"/>
</dbReference>
<proteinExistence type="predicted"/>
<dbReference type="RefSeq" id="WP_197353895.1">
    <property type="nucleotide sequence ID" value="NZ_CP048882.1"/>
</dbReference>
<keyword evidence="1" id="KW-0812">Transmembrane</keyword>
<dbReference type="KEGG" id="sbat:G4Z16_31115"/>
<name>A0A7T1WUY0_9ACTN</name>
<reference evidence="3" key="1">
    <citation type="submission" date="2020-02" db="EMBL/GenBank/DDBJ databases">
        <title>Streptomyces sp. ASO4wet.</title>
        <authorList>
            <person name="Risdian C."/>
            <person name="Landwehr W."/>
            <person name="Schupp P."/>
            <person name="Wink J."/>
        </authorList>
    </citation>
    <scope>NUCLEOTIDE SEQUENCE [LARGE SCALE GENOMIC DNA]</scope>
    <source>
        <strain evidence="3">ASO4wet</strain>
    </source>
</reference>
<evidence type="ECO:0000313" key="2">
    <source>
        <dbReference type="EMBL" id="QPP10136.1"/>
    </source>
</evidence>
<feature type="transmembrane region" description="Helical" evidence="1">
    <location>
        <begin position="155"/>
        <end position="174"/>
    </location>
</feature>
<accession>A0A7T1WUY0</accession>
<dbReference type="EMBL" id="CP048882">
    <property type="protein sequence ID" value="QPP10136.1"/>
    <property type="molecule type" value="Genomic_DNA"/>
</dbReference>
<keyword evidence="1" id="KW-1133">Transmembrane helix</keyword>
<evidence type="ECO:0000313" key="3">
    <source>
        <dbReference type="Proteomes" id="UP000595046"/>
    </source>
</evidence>
<protein>
    <submittedName>
        <fullName evidence="2">ABC transporter permease</fullName>
    </submittedName>
</protein>
<keyword evidence="1" id="KW-0472">Membrane</keyword>